<dbReference type="InterPro" id="IPR001666">
    <property type="entry name" value="PI_transfer"/>
</dbReference>
<dbReference type="PRINTS" id="PR00391">
    <property type="entry name" value="PITRANSFER"/>
</dbReference>
<dbReference type="InterPro" id="IPR023393">
    <property type="entry name" value="START-like_dom_sf"/>
</dbReference>
<keyword evidence="3" id="KW-1185">Reference proteome</keyword>
<reference evidence="2" key="1">
    <citation type="submission" date="2016-10" db="EMBL/GenBank/DDBJ databases">
        <authorList>
            <person name="Benchimol M."/>
            <person name="Almeida L.G."/>
            <person name="Vasconcelos A.T."/>
            <person name="Perreira-Neves A."/>
            <person name="Rosa I.A."/>
            <person name="Tasca T."/>
            <person name="Bogo M.R."/>
            <person name="de Souza W."/>
        </authorList>
    </citation>
    <scope>NUCLEOTIDE SEQUENCE [LARGE SCALE GENOMIC DNA]</scope>
    <source>
        <strain evidence="2">K</strain>
    </source>
</reference>
<dbReference type="PANTHER" id="PTHR10658:SF11">
    <property type="entry name" value="VIBRATOR, ISOFORM B"/>
    <property type="match status" value="1"/>
</dbReference>
<dbReference type="AlphaFoldDB" id="A0A1J4J0K3"/>
<name>A0A1J4J0K3_9EUKA</name>
<dbReference type="Pfam" id="PF02121">
    <property type="entry name" value="IP_trans"/>
    <property type="match status" value="1"/>
</dbReference>
<dbReference type="OrthoDB" id="18453at2759"/>
<dbReference type="SUPFAM" id="SSF55961">
    <property type="entry name" value="Bet v1-like"/>
    <property type="match status" value="1"/>
</dbReference>
<dbReference type="VEuPathDB" id="TrichDB:TRFO_11977"/>
<dbReference type="EMBL" id="MLAK01001426">
    <property type="protein sequence ID" value="OHS93166.1"/>
    <property type="molecule type" value="Genomic_DNA"/>
</dbReference>
<dbReference type="PANTHER" id="PTHR10658">
    <property type="entry name" value="PHOSPHATIDYLINOSITOL TRANSFER PROTEIN"/>
    <property type="match status" value="1"/>
</dbReference>
<dbReference type="Gene3D" id="3.30.530.20">
    <property type="match status" value="1"/>
</dbReference>
<accession>A0A1J4J0K3</accession>
<proteinExistence type="predicted"/>
<organism evidence="2 3">
    <name type="scientific">Tritrichomonas foetus</name>
    <dbReference type="NCBI Taxonomy" id="1144522"/>
    <lineage>
        <taxon>Eukaryota</taxon>
        <taxon>Metamonada</taxon>
        <taxon>Parabasalia</taxon>
        <taxon>Tritrichomonadida</taxon>
        <taxon>Tritrichomonadidae</taxon>
        <taxon>Tritrichomonas</taxon>
    </lineage>
</organism>
<dbReference type="InterPro" id="IPR055261">
    <property type="entry name" value="PI_transfer_N"/>
</dbReference>
<comment type="caution">
    <text evidence="2">The sequence shown here is derived from an EMBL/GenBank/DDBJ whole genome shotgun (WGS) entry which is preliminary data.</text>
</comment>
<evidence type="ECO:0000259" key="1">
    <source>
        <dbReference type="Pfam" id="PF02121"/>
    </source>
</evidence>
<gene>
    <name evidence="2" type="primary">pitB</name>
    <name evidence="2" type="ORF">TRFO_11977</name>
</gene>
<dbReference type="GeneID" id="94831056"/>
<protein>
    <submittedName>
        <fullName evidence="2">Phosphatidylinositol transfer protein 2</fullName>
    </submittedName>
</protein>
<dbReference type="RefSeq" id="XP_068346303.1">
    <property type="nucleotide sequence ID" value="XM_068496352.1"/>
</dbReference>
<evidence type="ECO:0000313" key="2">
    <source>
        <dbReference type="EMBL" id="OHS93166.1"/>
    </source>
</evidence>
<feature type="domain" description="Phosphatidylinositol transfer protein N-terminal" evidence="1">
    <location>
        <begin position="1"/>
        <end position="258"/>
    </location>
</feature>
<evidence type="ECO:0000313" key="3">
    <source>
        <dbReference type="Proteomes" id="UP000179807"/>
    </source>
</evidence>
<sequence>MRIVEYRIFVPFRWDQCRIASAYSVNRRTKDETGGGDGFEILSRRDFVEDGNPGHYVERVLHFKKQVPKSVSWAIPNKYAHLHEDNSNAFPHTVTTFQCEGMGDNMLLHTETRHVKYEKSMELPKNLLRLTDEELGMREIVYLDLLNGPESKKKEFNLKGFSNPDAGILEMKAPSNRVDDQQIPEWVQYYEGEITVVVKVVKFLFKWRGIQTFLENFVAKNVFYHTYLDTHRAMVKWSTEWSQMTIDEVFVMEGEIQKELSQEDLDRS</sequence>
<dbReference type="Proteomes" id="UP000179807">
    <property type="component" value="Unassembled WGS sequence"/>
</dbReference>
<dbReference type="GO" id="GO:0005548">
    <property type="term" value="F:phospholipid transporter activity"/>
    <property type="evidence" value="ECO:0007669"/>
    <property type="project" value="InterPro"/>
</dbReference>